<proteinExistence type="predicted"/>
<keyword evidence="4" id="KW-0539">Nucleus</keyword>
<dbReference type="GO" id="GO:0032040">
    <property type="term" value="C:small-subunit processome"/>
    <property type="evidence" value="ECO:0007669"/>
    <property type="project" value="TreeGrafter"/>
</dbReference>
<evidence type="ECO:0000256" key="5">
    <source>
        <dbReference type="SAM" id="MobiDB-lite"/>
    </source>
</evidence>
<evidence type="ECO:0000256" key="2">
    <source>
        <dbReference type="ARBA" id="ARBA00022552"/>
    </source>
</evidence>
<evidence type="ECO:0000313" key="7">
    <source>
        <dbReference type="EMBL" id="EJT51220.1"/>
    </source>
</evidence>
<protein>
    <recommendedName>
        <fullName evidence="6">U3 small nucleolar RNA-associated protein 6 N-terminal domain-containing protein</fullName>
    </recommendedName>
</protein>
<dbReference type="RefSeq" id="XP_014182445.1">
    <property type="nucleotide sequence ID" value="XM_014326970.1"/>
</dbReference>
<accession>J4UHW3</accession>
<feature type="region of interest" description="Disordered" evidence="5">
    <location>
        <begin position="645"/>
        <end position="730"/>
    </location>
</feature>
<dbReference type="Gene3D" id="1.25.40.10">
    <property type="entry name" value="Tetratricopeptide repeat domain"/>
    <property type="match status" value="1"/>
</dbReference>
<dbReference type="PANTHER" id="PTHR23271">
    <property type="entry name" value="HEPATOCELLULAR CARCINOMA-ASSOCIATED ANTIGEN 66"/>
    <property type="match status" value="1"/>
</dbReference>
<dbReference type="VEuPathDB" id="FungiDB:A1Q1_07577"/>
<dbReference type="GeneID" id="25991089"/>
<feature type="domain" description="U3 small nucleolar RNA-associated protein 6 N-terminal" evidence="6">
    <location>
        <begin position="8"/>
        <end position="83"/>
    </location>
</feature>
<dbReference type="GO" id="GO:0030515">
    <property type="term" value="F:snoRNA binding"/>
    <property type="evidence" value="ECO:0007669"/>
    <property type="project" value="InterPro"/>
</dbReference>
<name>J4UHW3_TRIAS</name>
<gene>
    <name evidence="7" type="ORF">A1Q1_07577</name>
</gene>
<keyword evidence="2" id="KW-0698">rRNA processing</keyword>
<organism evidence="7 8">
    <name type="scientific">Trichosporon asahii var. asahii (strain ATCC 90039 / CBS 2479 / JCM 2466 / KCTC 7840 / NBRC 103889/ NCYC 2677 / UAMH 7654)</name>
    <name type="common">Yeast</name>
    <dbReference type="NCBI Taxonomy" id="1186058"/>
    <lineage>
        <taxon>Eukaryota</taxon>
        <taxon>Fungi</taxon>
        <taxon>Dikarya</taxon>
        <taxon>Basidiomycota</taxon>
        <taxon>Agaricomycotina</taxon>
        <taxon>Tremellomycetes</taxon>
        <taxon>Trichosporonales</taxon>
        <taxon>Trichosporonaceae</taxon>
        <taxon>Trichosporon</taxon>
    </lineage>
</organism>
<reference evidence="7 8" key="1">
    <citation type="journal article" date="2012" name="Eukaryot. Cell">
        <title>Draft genome sequence of CBS 2479, the standard type strain of Trichosporon asahii.</title>
        <authorList>
            <person name="Yang R.Y."/>
            <person name="Li H.T."/>
            <person name="Zhu H."/>
            <person name="Zhou G.P."/>
            <person name="Wang M."/>
            <person name="Wang L."/>
        </authorList>
    </citation>
    <scope>NUCLEOTIDE SEQUENCE [LARGE SCALE GENOMIC DNA]</scope>
    <source>
        <strain evidence="8">ATCC 90039 / CBS 2479 / JCM 2466 / KCTC 7840 / NCYC 2677 / UAMH 7654</strain>
    </source>
</reference>
<evidence type="ECO:0000256" key="3">
    <source>
        <dbReference type="ARBA" id="ARBA00022737"/>
    </source>
</evidence>
<dbReference type="InterPro" id="IPR011990">
    <property type="entry name" value="TPR-like_helical_dom_sf"/>
</dbReference>
<keyword evidence="3" id="KW-0677">Repeat</keyword>
<feature type="compositionally biased region" description="Acidic residues" evidence="5">
    <location>
        <begin position="672"/>
        <end position="719"/>
    </location>
</feature>
<evidence type="ECO:0000256" key="4">
    <source>
        <dbReference type="ARBA" id="ARBA00023242"/>
    </source>
</evidence>
<sequence length="730" mass="80882">MEKVQFQLEGTLPELKDLHEKGLFSRPEIQEITKRRTAFETALVRRQARKDDFFKYAEYEINLEKLRKIRWKKLTQLTAEYDRNPPPPSASTYSIPRRVLYILKRATAKFPGDLAVWLAYVEFGAREGMTKIVAKGLNSALQHHPLSPTLYLLQSYHHLHPGTPLPRSGEEDAKLGALAGPALDEARPALAFALEGTGPARTTLLLGLRLLPGSHALWRAYVKLELGWVEALRRRWRALGIEGAVDSSFDGDQLALKGGEGSFGPEGEEARRAILSGQLVLAALSEALKKVSPTDRDAHDAGSDGIQFRADLLTMLRAYPSPLRSKALEAVYADLESLTTNAKFSEETRARAALLLLTRGLYDREYVPGETVLKPGEPALKGSALVDFYAHLGSELKGASGSMATTAGLWLLDQLSALEPEMRAYVLGLLGRLTRRKAHPSPDLLLRHLDAVAAYGTPTLALVRKHAGLYPGNAVLQLARVNAEVEAMEAGDAEALDKSELEGMFASLTKELRPDTSSPEDVDATVQIWTEWALSASDMVPILRASLRSPIPSLHSRLLSTWFFTLLSSGLAPGEALKKAQAYSPGSEFYAQAFEQLAQLNGEEGAMRSFYDAWKRNSAGSEVVAAALAYARWLVERRKGREARTVVETAKRQAREFEGELEEGWERILEDAEREEDEELEDEEIESDESEEEEERSDDEDESEDDEGDVQMGEEEDVESHDSSDLEIAM</sequence>
<dbReference type="InterPro" id="IPR055347">
    <property type="entry name" value="UTP6_N"/>
</dbReference>
<dbReference type="Proteomes" id="UP000002748">
    <property type="component" value="Unassembled WGS sequence"/>
</dbReference>
<dbReference type="AlphaFoldDB" id="J4UHW3"/>
<dbReference type="Pfam" id="PF08640">
    <property type="entry name" value="U3_assoc_6"/>
    <property type="match status" value="1"/>
</dbReference>
<dbReference type="InterPro" id="IPR013949">
    <property type="entry name" value="Utp6"/>
</dbReference>
<dbReference type="GO" id="GO:0000462">
    <property type="term" value="P:maturation of SSU-rRNA from tricistronic rRNA transcript (SSU-rRNA, 5.8S rRNA, LSU-rRNA)"/>
    <property type="evidence" value="ECO:0007669"/>
    <property type="project" value="InterPro"/>
</dbReference>
<dbReference type="KEGG" id="tasa:A1Q1_07577"/>
<dbReference type="HOGENOM" id="CLU_026025_1_1_1"/>
<evidence type="ECO:0000313" key="8">
    <source>
        <dbReference type="Proteomes" id="UP000002748"/>
    </source>
</evidence>
<dbReference type="PANTHER" id="PTHR23271:SF1">
    <property type="entry name" value="U3 SMALL NUCLEOLAR RNA-ASSOCIATED PROTEIN 6 HOMOLOG"/>
    <property type="match status" value="1"/>
</dbReference>
<comment type="caution">
    <text evidence="7">The sequence shown here is derived from an EMBL/GenBank/DDBJ whole genome shotgun (WGS) entry which is preliminary data.</text>
</comment>
<dbReference type="EMBL" id="ALBS01000069">
    <property type="protein sequence ID" value="EJT51220.1"/>
    <property type="molecule type" value="Genomic_DNA"/>
</dbReference>
<feature type="compositionally biased region" description="Basic and acidic residues" evidence="5">
    <location>
        <begin position="645"/>
        <end position="671"/>
    </location>
</feature>
<evidence type="ECO:0000256" key="1">
    <source>
        <dbReference type="ARBA" id="ARBA00004604"/>
    </source>
</evidence>
<dbReference type="OrthoDB" id="28112at2759"/>
<comment type="subcellular location">
    <subcellularLocation>
        <location evidence="1">Nucleus</location>
        <location evidence="1">Nucleolus</location>
    </subcellularLocation>
</comment>
<evidence type="ECO:0000259" key="6">
    <source>
        <dbReference type="Pfam" id="PF08640"/>
    </source>
</evidence>
<dbReference type="GO" id="GO:0034388">
    <property type="term" value="C:Pwp2p-containing subcomplex of 90S preribosome"/>
    <property type="evidence" value="ECO:0007669"/>
    <property type="project" value="TreeGrafter"/>
</dbReference>